<feature type="region of interest" description="Disordered" evidence="2">
    <location>
        <begin position="95"/>
        <end position="130"/>
    </location>
</feature>
<gene>
    <name evidence="4" type="ORF">FA13DRAFT_708808</name>
</gene>
<feature type="compositionally biased region" description="Basic and acidic residues" evidence="2">
    <location>
        <begin position="1"/>
        <end position="12"/>
    </location>
</feature>
<feature type="compositionally biased region" description="Pro residues" evidence="2">
    <location>
        <begin position="28"/>
        <end position="39"/>
    </location>
</feature>
<feature type="region of interest" description="Disordered" evidence="2">
    <location>
        <begin position="560"/>
        <end position="589"/>
    </location>
</feature>
<feature type="compositionally biased region" description="Basic and acidic residues" evidence="2">
    <location>
        <begin position="693"/>
        <end position="703"/>
    </location>
</feature>
<feature type="compositionally biased region" description="Low complexity" evidence="2">
    <location>
        <begin position="247"/>
        <end position="258"/>
    </location>
</feature>
<dbReference type="AlphaFoldDB" id="A0A4Y7TW48"/>
<keyword evidence="1" id="KW-0175">Coiled coil</keyword>
<feature type="region of interest" description="Disordered" evidence="2">
    <location>
        <begin position="826"/>
        <end position="907"/>
    </location>
</feature>
<dbReference type="InterPro" id="IPR000198">
    <property type="entry name" value="RhoGAP_dom"/>
</dbReference>
<name>A0A4Y7TW48_COPMI</name>
<dbReference type="Proteomes" id="UP000298030">
    <property type="component" value="Unassembled WGS sequence"/>
</dbReference>
<feature type="coiled-coil region" evidence="1">
    <location>
        <begin position="1096"/>
        <end position="1137"/>
    </location>
</feature>
<feature type="region of interest" description="Disordered" evidence="2">
    <location>
        <begin position="982"/>
        <end position="1001"/>
    </location>
</feature>
<evidence type="ECO:0000256" key="2">
    <source>
        <dbReference type="SAM" id="MobiDB-lite"/>
    </source>
</evidence>
<dbReference type="Gene3D" id="1.10.555.10">
    <property type="entry name" value="Rho GTPase activation protein"/>
    <property type="match status" value="1"/>
</dbReference>
<dbReference type="SUPFAM" id="SSF48350">
    <property type="entry name" value="GTPase activation domain, GAP"/>
    <property type="match status" value="1"/>
</dbReference>
<feature type="region of interest" description="Disordered" evidence="2">
    <location>
        <begin position="241"/>
        <end position="262"/>
    </location>
</feature>
<feature type="compositionally biased region" description="Polar residues" evidence="2">
    <location>
        <begin position="987"/>
        <end position="1001"/>
    </location>
</feature>
<dbReference type="OrthoDB" id="79452at2759"/>
<comment type="caution">
    <text evidence="4">The sequence shown here is derived from an EMBL/GenBank/DDBJ whole genome shotgun (WGS) entry which is preliminary data.</text>
</comment>
<feature type="compositionally biased region" description="Polar residues" evidence="2">
    <location>
        <begin position="121"/>
        <end position="130"/>
    </location>
</feature>
<keyword evidence="5" id="KW-1185">Reference proteome</keyword>
<sequence length="1141" mass="125366">MVHGSSESRRDSSPFTILKSKFRLSNPDPSPNSLPPSPHPSRQGRPRHASVDSYSQHTRLPYDLNDLARQGEAYVPRSDNDGDGTVASQFRFLQNHQEQRATRRSRRATVPVPPRHVSTDDAPSSSVSTGDLKVQQLSRLIQEISDPHGFTHAPVPGLRVPKRKRRESVPILRLRDEGQARAPPTLVFEALARIPHVGGRQAVDRVLDLHEWMMIHQLDLMDQEERDAARAQEAEDDEIAAGLEGQSSSSTGSASSNSPNRRDYTRKTVFGVALRYISIYASTSVLLSSSTSASITTPSSPSTPLRPVESHTLSLPILLVSTIEELYRTGLYTASLFRLLPSPLRLRELVQVFDSHTLPKSVIVTPRPKARERGLSTRFGGSVSLHLEGVGEVGSVVSTWLGALPGGVVGVGAYLSSESKGKNARIGGERVGNEESGDGGWWRAVWEWCRIEEDDLSPYRPVLNTDEKLTSSNIYSSVPPIPYDGTHVPRSPHPTSVSEIDKIRAAQLLLHLLPQPAFDAVVYLLAFFSQVVLVEGTNGVGVTDVGGMFGRGVFGDVPKTGRRGEWGGSRRASGSVSASASGEEDANSDGGARMMCWFLRRWGRISNGLFDVPRRLVEERKVEEARTRLRDTSSLAPEHDIEASSTYTYPKDDQTIAQRGQGPQIGSGHGMEIEVTPDVRTIPLPLSTTAQPLERREEPSVERGRRRRVGTGVDVAGWQLKNERRTPSRDLREYSQVEDRMPVETPPSQRDPRNQPDQPGSVPYQTPLHSPGGRPSPSPKTRPIQDVSGSQRFSRSDDDDNEIGHRSDDTLDSAYRYSVGMLSQGALNSGEEQFECGIEHNRPAEARGDSEDTEAGQHGQAVHPRNGSLLSAPQRFMQVEEERKTRPRRDTEATEATAVESEHEFDSLRTKASVDEMLEDMMYSYKGRDLEPPAMDEAAKTISRGPRSTVFIPAHSETLAAAVVLPLHVKPKHTAESLLAELRGEASTESSPASPRKASGTSVVITTPVLELRRSDSGTFSVSSTSDLEARLMDVTTDDELHAPFEAGLILQSKGTSAEGVMKPRTPSGAKPFPFERQDTVRALPPHRSPSRRASVYELEAELQRVKEQNKQAMGALQMATRQINSLEAKLQEADFDDGLE</sequence>
<feature type="compositionally biased region" description="Low complexity" evidence="2">
    <location>
        <begin position="569"/>
        <end position="581"/>
    </location>
</feature>
<feature type="compositionally biased region" description="Basic and acidic residues" evidence="2">
    <location>
        <begin position="837"/>
        <end position="850"/>
    </location>
</feature>
<feature type="compositionally biased region" description="Polar residues" evidence="2">
    <location>
        <begin position="755"/>
        <end position="768"/>
    </location>
</feature>
<feature type="compositionally biased region" description="Basic and acidic residues" evidence="2">
    <location>
        <begin position="878"/>
        <end position="892"/>
    </location>
</feature>
<feature type="compositionally biased region" description="Basic and acidic residues" evidence="2">
    <location>
        <begin position="721"/>
        <end position="742"/>
    </location>
</feature>
<proteinExistence type="predicted"/>
<dbReference type="SMART" id="SM00324">
    <property type="entry name" value="RhoGAP"/>
    <property type="match status" value="1"/>
</dbReference>
<dbReference type="GO" id="GO:0007165">
    <property type="term" value="P:signal transduction"/>
    <property type="evidence" value="ECO:0007669"/>
    <property type="project" value="InterPro"/>
</dbReference>
<reference evidence="4 5" key="1">
    <citation type="journal article" date="2019" name="Nat. Ecol. Evol.">
        <title>Megaphylogeny resolves global patterns of mushroom evolution.</title>
        <authorList>
            <person name="Varga T."/>
            <person name="Krizsan K."/>
            <person name="Foldi C."/>
            <person name="Dima B."/>
            <person name="Sanchez-Garcia M."/>
            <person name="Sanchez-Ramirez S."/>
            <person name="Szollosi G.J."/>
            <person name="Szarkandi J.G."/>
            <person name="Papp V."/>
            <person name="Albert L."/>
            <person name="Andreopoulos W."/>
            <person name="Angelini C."/>
            <person name="Antonin V."/>
            <person name="Barry K.W."/>
            <person name="Bougher N.L."/>
            <person name="Buchanan P."/>
            <person name="Buyck B."/>
            <person name="Bense V."/>
            <person name="Catcheside P."/>
            <person name="Chovatia M."/>
            <person name="Cooper J."/>
            <person name="Damon W."/>
            <person name="Desjardin D."/>
            <person name="Finy P."/>
            <person name="Geml J."/>
            <person name="Haridas S."/>
            <person name="Hughes K."/>
            <person name="Justo A."/>
            <person name="Karasinski D."/>
            <person name="Kautmanova I."/>
            <person name="Kiss B."/>
            <person name="Kocsube S."/>
            <person name="Kotiranta H."/>
            <person name="LaButti K.M."/>
            <person name="Lechner B.E."/>
            <person name="Liimatainen K."/>
            <person name="Lipzen A."/>
            <person name="Lukacs Z."/>
            <person name="Mihaltcheva S."/>
            <person name="Morgado L.N."/>
            <person name="Niskanen T."/>
            <person name="Noordeloos M.E."/>
            <person name="Ohm R.A."/>
            <person name="Ortiz-Santana B."/>
            <person name="Ovrebo C."/>
            <person name="Racz N."/>
            <person name="Riley R."/>
            <person name="Savchenko A."/>
            <person name="Shiryaev A."/>
            <person name="Soop K."/>
            <person name="Spirin V."/>
            <person name="Szebenyi C."/>
            <person name="Tomsovsky M."/>
            <person name="Tulloss R.E."/>
            <person name="Uehling J."/>
            <person name="Grigoriev I.V."/>
            <person name="Vagvolgyi C."/>
            <person name="Papp T."/>
            <person name="Martin F.M."/>
            <person name="Miettinen O."/>
            <person name="Hibbett D.S."/>
            <person name="Nagy L.G."/>
        </authorList>
    </citation>
    <scope>NUCLEOTIDE SEQUENCE [LARGE SCALE GENOMIC DNA]</scope>
    <source>
        <strain evidence="4 5">FP101781</strain>
    </source>
</reference>
<accession>A0A4Y7TW48</accession>
<dbReference type="STRING" id="71717.A0A4Y7TW48"/>
<dbReference type="EMBL" id="QPFP01000003">
    <property type="protein sequence ID" value="TEB37842.1"/>
    <property type="molecule type" value="Genomic_DNA"/>
</dbReference>
<feature type="region of interest" description="Disordered" evidence="2">
    <location>
        <begin position="623"/>
        <end position="813"/>
    </location>
</feature>
<protein>
    <recommendedName>
        <fullName evidence="3">Rho-GAP domain-containing protein</fullName>
    </recommendedName>
</protein>
<feature type="compositionally biased region" description="Basic and acidic residues" evidence="2">
    <location>
        <begin position="623"/>
        <end position="642"/>
    </location>
</feature>
<feature type="domain" description="Rho-GAP" evidence="3">
    <location>
        <begin position="313"/>
        <end position="634"/>
    </location>
</feature>
<evidence type="ECO:0000313" key="4">
    <source>
        <dbReference type="EMBL" id="TEB37842.1"/>
    </source>
</evidence>
<organism evidence="4 5">
    <name type="scientific">Coprinellus micaceus</name>
    <name type="common">Glistening ink-cap mushroom</name>
    <name type="synonym">Coprinus micaceus</name>
    <dbReference type="NCBI Taxonomy" id="71717"/>
    <lineage>
        <taxon>Eukaryota</taxon>
        <taxon>Fungi</taxon>
        <taxon>Dikarya</taxon>
        <taxon>Basidiomycota</taxon>
        <taxon>Agaricomycotina</taxon>
        <taxon>Agaricomycetes</taxon>
        <taxon>Agaricomycetidae</taxon>
        <taxon>Agaricales</taxon>
        <taxon>Agaricineae</taxon>
        <taxon>Psathyrellaceae</taxon>
        <taxon>Coprinellus</taxon>
    </lineage>
</organism>
<evidence type="ECO:0000259" key="3">
    <source>
        <dbReference type="SMART" id="SM00324"/>
    </source>
</evidence>
<evidence type="ECO:0000313" key="5">
    <source>
        <dbReference type="Proteomes" id="UP000298030"/>
    </source>
</evidence>
<feature type="region of interest" description="Disordered" evidence="2">
    <location>
        <begin position="1"/>
        <end position="61"/>
    </location>
</feature>
<evidence type="ECO:0000256" key="1">
    <source>
        <dbReference type="SAM" id="Coils"/>
    </source>
</evidence>
<dbReference type="InterPro" id="IPR008936">
    <property type="entry name" value="Rho_GTPase_activation_prot"/>
</dbReference>